<comment type="caution">
    <text evidence="3">The sequence shown here is derived from an EMBL/GenBank/DDBJ whole genome shotgun (WGS) entry which is preliminary data.</text>
</comment>
<reference evidence="3 4" key="1">
    <citation type="submission" date="2018-08" db="EMBL/GenBank/DDBJ databases">
        <title>Acidipila sp. 4G-K13, an acidobacterium isolated from forest soil.</title>
        <authorList>
            <person name="Gao Z.-H."/>
            <person name="Qiu L.-H."/>
        </authorList>
    </citation>
    <scope>NUCLEOTIDE SEQUENCE [LARGE SCALE GENOMIC DNA]</scope>
    <source>
        <strain evidence="3 4">4G-K13</strain>
    </source>
</reference>
<dbReference type="AlphaFoldDB" id="A0A372IM47"/>
<keyword evidence="1" id="KW-0472">Membrane</keyword>
<keyword evidence="1" id="KW-1133">Transmembrane helix</keyword>
<dbReference type="Gene3D" id="3.10.450.50">
    <property type="match status" value="1"/>
</dbReference>
<evidence type="ECO:0000259" key="2">
    <source>
        <dbReference type="Pfam" id="PF14534"/>
    </source>
</evidence>
<feature type="transmembrane region" description="Helical" evidence="1">
    <location>
        <begin position="73"/>
        <end position="93"/>
    </location>
</feature>
<accession>A0A372IM47</accession>
<dbReference type="Proteomes" id="UP000264702">
    <property type="component" value="Unassembled WGS sequence"/>
</dbReference>
<keyword evidence="1" id="KW-0812">Transmembrane</keyword>
<feature type="domain" description="DUF4440" evidence="2">
    <location>
        <begin position="105"/>
        <end position="211"/>
    </location>
</feature>
<evidence type="ECO:0000313" key="3">
    <source>
        <dbReference type="EMBL" id="RFU16032.1"/>
    </source>
</evidence>
<proteinExistence type="predicted"/>
<keyword evidence="4" id="KW-1185">Reference proteome</keyword>
<dbReference type="SUPFAM" id="SSF54427">
    <property type="entry name" value="NTF2-like"/>
    <property type="match status" value="1"/>
</dbReference>
<protein>
    <submittedName>
        <fullName evidence="3">Nuclear transport factor 2 family protein</fullName>
    </submittedName>
</protein>
<dbReference type="InterPro" id="IPR027843">
    <property type="entry name" value="DUF4440"/>
</dbReference>
<organism evidence="3 4">
    <name type="scientific">Paracidobacterium acidisoli</name>
    <dbReference type="NCBI Taxonomy" id="2303751"/>
    <lineage>
        <taxon>Bacteria</taxon>
        <taxon>Pseudomonadati</taxon>
        <taxon>Acidobacteriota</taxon>
        <taxon>Terriglobia</taxon>
        <taxon>Terriglobales</taxon>
        <taxon>Acidobacteriaceae</taxon>
        <taxon>Paracidobacterium</taxon>
    </lineage>
</organism>
<evidence type="ECO:0000313" key="4">
    <source>
        <dbReference type="Proteomes" id="UP000264702"/>
    </source>
</evidence>
<dbReference type="InterPro" id="IPR032710">
    <property type="entry name" value="NTF2-like_dom_sf"/>
</dbReference>
<gene>
    <name evidence="3" type="ORF">D0Y96_11390</name>
</gene>
<name>A0A372IM47_9BACT</name>
<dbReference type="Pfam" id="PF14534">
    <property type="entry name" value="DUF4440"/>
    <property type="match status" value="1"/>
</dbReference>
<sequence length="229" mass="25729">MTAEWEKRSCGSGGFFARRSTCISYLSVSGHGMGHLKRNQALRGFLFDSPLGCDLPSDTHMRRQQPRETAHRLSGYTLLVIFMLIFVHAAGALPRRENHAIHKEIEALEQEWRQAIVDNNVKVMDGLLADDYIGITSNGTIETKAQVLAQRRAGTVRITALNINDMHVRVYSDTAVVTSRADLTGSNGASDISGEYRYTRVYNRRFGKWKIVSFEASRMHDATGKPEKR</sequence>
<dbReference type="EMBL" id="QVQT01000004">
    <property type="protein sequence ID" value="RFU16032.1"/>
    <property type="molecule type" value="Genomic_DNA"/>
</dbReference>
<evidence type="ECO:0000256" key="1">
    <source>
        <dbReference type="SAM" id="Phobius"/>
    </source>
</evidence>